<protein>
    <submittedName>
        <fullName evidence="2">Uncharacterized protein</fullName>
    </submittedName>
</protein>
<evidence type="ECO:0000313" key="3">
    <source>
        <dbReference type="Proteomes" id="UP000500953"/>
    </source>
</evidence>
<dbReference type="AlphaFoldDB" id="A0A6G9YX73"/>
<evidence type="ECO:0000256" key="1">
    <source>
        <dbReference type="SAM" id="MobiDB-lite"/>
    </source>
</evidence>
<organism evidence="2 3">
    <name type="scientific">Nocardia terpenica</name>
    <dbReference type="NCBI Taxonomy" id="455432"/>
    <lineage>
        <taxon>Bacteria</taxon>
        <taxon>Bacillati</taxon>
        <taxon>Actinomycetota</taxon>
        <taxon>Actinomycetes</taxon>
        <taxon>Mycobacteriales</taxon>
        <taxon>Nocardiaceae</taxon>
        <taxon>Nocardia</taxon>
    </lineage>
</organism>
<proteinExistence type="predicted"/>
<dbReference type="EMBL" id="CP046173">
    <property type="protein sequence ID" value="QIS17770.1"/>
    <property type="molecule type" value="Genomic_DNA"/>
</dbReference>
<feature type="region of interest" description="Disordered" evidence="1">
    <location>
        <begin position="60"/>
        <end position="96"/>
    </location>
</feature>
<name>A0A6G9YX73_9NOCA</name>
<accession>A0A6G9YX73</accession>
<dbReference type="Proteomes" id="UP000500953">
    <property type="component" value="Chromosome"/>
</dbReference>
<dbReference type="RefSeq" id="WP_167485140.1">
    <property type="nucleotide sequence ID" value="NZ_CP046173.1"/>
</dbReference>
<gene>
    <name evidence="2" type="ORF">F6W96_05060</name>
</gene>
<sequence>MRAAEDLFLVQLTITAKVEAARGGWAIAGSLLVRRSVDPYSGGPASYGEWMGGRIPGAVEPSTVQRRVSGPTGDATDNWDEDDDYFAPKRHTGWLE</sequence>
<evidence type="ECO:0000313" key="2">
    <source>
        <dbReference type="EMBL" id="QIS17770.1"/>
    </source>
</evidence>
<reference evidence="2 3" key="1">
    <citation type="journal article" date="2019" name="ACS Chem. Biol.">
        <title>Identification and Mobilization of a Cryptic Antibiotic Biosynthesis Gene Locus from a Human-Pathogenic Nocardia Isolate.</title>
        <authorList>
            <person name="Herisse M."/>
            <person name="Ishida K."/>
            <person name="Porter J.L."/>
            <person name="Howden B."/>
            <person name="Hertweck C."/>
            <person name="Stinear T.P."/>
            <person name="Pidot S.J."/>
        </authorList>
    </citation>
    <scope>NUCLEOTIDE SEQUENCE [LARGE SCALE GENOMIC DNA]</scope>
    <source>
        <strain evidence="2 3">AUSMDU00012715</strain>
    </source>
</reference>